<dbReference type="EMBL" id="CAJOBG010017568">
    <property type="protein sequence ID" value="CAF4311898.1"/>
    <property type="molecule type" value="Genomic_DNA"/>
</dbReference>
<accession>A0A815B089</accession>
<dbReference type="EMBL" id="CAJNRG010016283">
    <property type="protein sequence ID" value="CAF2197033.1"/>
    <property type="molecule type" value="Genomic_DNA"/>
</dbReference>
<dbReference type="Proteomes" id="UP000663856">
    <property type="component" value="Unassembled WGS sequence"/>
</dbReference>
<organism evidence="3 13">
    <name type="scientific">Rotaria magnacalcarata</name>
    <dbReference type="NCBI Taxonomy" id="392030"/>
    <lineage>
        <taxon>Eukaryota</taxon>
        <taxon>Metazoa</taxon>
        <taxon>Spiralia</taxon>
        <taxon>Gnathifera</taxon>
        <taxon>Rotifera</taxon>
        <taxon>Eurotatoria</taxon>
        <taxon>Bdelloidea</taxon>
        <taxon>Philodinida</taxon>
        <taxon>Philodinidae</taxon>
        <taxon>Rotaria</taxon>
    </lineage>
</organism>
<dbReference type="Proteomes" id="UP000663824">
    <property type="component" value="Unassembled WGS sequence"/>
</dbReference>
<keyword evidence="14" id="KW-1185">Reference proteome</keyword>
<protein>
    <submittedName>
        <fullName evidence="3">Uncharacterized protein</fullName>
    </submittedName>
</protein>
<evidence type="ECO:0000313" key="7">
    <source>
        <dbReference type="EMBL" id="CAF2197243.1"/>
    </source>
</evidence>
<evidence type="ECO:0000256" key="1">
    <source>
        <dbReference type="SAM" id="MobiDB-lite"/>
    </source>
</evidence>
<dbReference type="EMBL" id="CAJOBI010008125">
    <property type="protein sequence ID" value="CAF4104467.1"/>
    <property type="molecule type" value="Genomic_DNA"/>
</dbReference>
<dbReference type="EMBL" id="CAJOBJ010157939">
    <property type="protein sequence ID" value="CAF4833883.1"/>
    <property type="molecule type" value="Genomic_DNA"/>
</dbReference>
<dbReference type="Proteomes" id="UP000676336">
    <property type="component" value="Unassembled WGS sequence"/>
</dbReference>
<keyword evidence="2" id="KW-0472">Membrane</keyword>
<dbReference type="EMBL" id="CAJNOV010007024">
    <property type="protein sequence ID" value="CAF1266935.1"/>
    <property type="molecule type" value="Genomic_DNA"/>
</dbReference>
<evidence type="ECO:0000313" key="4">
    <source>
        <dbReference type="EMBL" id="CAF1599872.1"/>
    </source>
</evidence>
<feature type="transmembrane region" description="Helical" evidence="2">
    <location>
        <begin position="33"/>
        <end position="52"/>
    </location>
</feature>
<dbReference type="AlphaFoldDB" id="A0A815B089"/>
<gene>
    <name evidence="8" type="ORF">BYL167_LOCUS4768</name>
    <name evidence="3" type="ORF">CJN711_LOCUS15277</name>
    <name evidence="12" type="ORF">GIL414_LOCUS48595</name>
    <name evidence="4" type="ORF">KQP761_LOCUS22142</name>
    <name evidence="7" type="ORF">MBJ925_LOCUS35195</name>
    <name evidence="11" type="ORF">OVN521_LOCUS31679</name>
    <name evidence="9" type="ORF">SMN809_LOCUS17503</name>
    <name evidence="10" type="ORF">UXM345_LOCUS29136</name>
    <name evidence="5" type="ORF">WKI299_LOCUS22820</name>
    <name evidence="6" type="ORF">XDN619_LOCUS32579</name>
</gene>
<evidence type="ECO:0000313" key="5">
    <source>
        <dbReference type="EMBL" id="CAF2113885.1"/>
    </source>
</evidence>
<dbReference type="Proteomes" id="UP000681720">
    <property type="component" value="Unassembled WGS sequence"/>
</dbReference>
<dbReference type="Proteomes" id="UP000663855">
    <property type="component" value="Unassembled WGS sequence"/>
</dbReference>
<evidence type="ECO:0000313" key="10">
    <source>
        <dbReference type="EMBL" id="CAF4221654.1"/>
    </source>
</evidence>
<evidence type="ECO:0000313" key="9">
    <source>
        <dbReference type="EMBL" id="CAF4104467.1"/>
    </source>
</evidence>
<name>A0A815B089_9BILA</name>
<evidence type="ECO:0000313" key="3">
    <source>
        <dbReference type="EMBL" id="CAF1266935.1"/>
    </source>
</evidence>
<dbReference type="OrthoDB" id="10462764at2759"/>
<keyword evidence="2" id="KW-1133">Transmembrane helix</keyword>
<dbReference type="Proteomes" id="UP000663842">
    <property type="component" value="Unassembled WGS sequence"/>
</dbReference>
<dbReference type="EMBL" id="CAJNOW010011621">
    <property type="protein sequence ID" value="CAF1599872.1"/>
    <property type="molecule type" value="Genomic_DNA"/>
</dbReference>
<dbReference type="EMBL" id="CAJOBF010007028">
    <property type="protein sequence ID" value="CAF4221654.1"/>
    <property type="molecule type" value="Genomic_DNA"/>
</dbReference>
<dbReference type="Proteomes" id="UP000663887">
    <property type="component" value="Unassembled WGS sequence"/>
</dbReference>
<dbReference type="Proteomes" id="UP000681967">
    <property type="component" value="Unassembled WGS sequence"/>
</dbReference>
<keyword evidence="2" id="KW-0812">Transmembrane</keyword>
<evidence type="ECO:0000313" key="11">
    <source>
        <dbReference type="EMBL" id="CAF4311898.1"/>
    </source>
</evidence>
<evidence type="ECO:0000313" key="13">
    <source>
        <dbReference type="Proteomes" id="UP000663855"/>
    </source>
</evidence>
<sequence>MQYQEDDDDYRKRKQQRIAQLSMDDDDETEENVVLFEMTYASLIACIVAGFFRRLLFYRVETIVSRLSVQGVRAIIDDTD</sequence>
<dbReference type="EMBL" id="CAJNRE010019447">
    <property type="protein sequence ID" value="CAF2197243.1"/>
    <property type="molecule type" value="Genomic_DNA"/>
</dbReference>
<evidence type="ECO:0000313" key="14">
    <source>
        <dbReference type="Proteomes" id="UP000663866"/>
    </source>
</evidence>
<dbReference type="EMBL" id="CAJNRF010009798">
    <property type="protein sequence ID" value="CAF2113885.1"/>
    <property type="molecule type" value="Genomic_DNA"/>
</dbReference>
<evidence type="ECO:0000313" key="6">
    <source>
        <dbReference type="EMBL" id="CAF2197033.1"/>
    </source>
</evidence>
<dbReference type="Proteomes" id="UP000663866">
    <property type="component" value="Unassembled WGS sequence"/>
</dbReference>
<evidence type="ECO:0000313" key="12">
    <source>
        <dbReference type="EMBL" id="CAF4833883.1"/>
    </source>
</evidence>
<feature type="region of interest" description="Disordered" evidence="1">
    <location>
        <begin position="1"/>
        <end position="27"/>
    </location>
</feature>
<evidence type="ECO:0000256" key="2">
    <source>
        <dbReference type="SAM" id="Phobius"/>
    </source>
</evidence>
<proteinExistence type="predicted"/>
<dbReference type="Proteomes" id="UP000663834">
    <property type="component" value="Unassembled WGS sequence"/>
</dbReference>
<reference evidence="3" key="1">
    <citation type="submission" date="2021-02" db="EMBL/GenBank/DDBJ databases">
        <authorList>
            <person name="Nowell W R."/>
        </authorList>
    </citation>
    <scope>NUCLEOTIDE SEQUENCE</scope>
</reference>
<comment type="caution">
    <text evidence="3">The sequence shown here is derived from an EMBL/GenBank/DDBJ whole genome shotgun (WGS) entry which is preliminary data.</text>
</comment>
<dbReference type="EMBL" id="CAJOBH010001035">
    <property type="protein sequence ID" value="CAF3832161.1"/>
    <property type="molecule type" value="Genomic_DNA"/>
</dbReference>
<evidence type="ECO:0000313" key="8">
    <source>
        <dbReference type="EMBL" id="CAF3832161.1"/>
    </source>
</evidence>